<evidence type="ECO:0000313" key="3">
    <source>
        <dbReference type="Proteomes" id="UP000053766"/>
    </source>
</evidence>
<dbReference type="EMBL" id="KN716682">
    <property type="protein sequence ID" value="KJH42294.1"/>
    <property type="molecule type" value="Genomic_DNA"/>
</dbReference>
<reference evidence="3" key="2">
    <citation type="journal article" date="2016" name="Sci. Rep.">
        <title>Dictyocaulus viviparus genome, variome and transcriptome elucidate lungworm biology and support future intervention.</title>
        <authorList>
            <person name="McNulty S.N."/>
            <person name="Strube C."/>
            <person name="Rosa B.A."/>
            <person name="Martin J.C."/>
            <person name="Tyagi R."/>
            <person name="Choi Y.J."/>
            <person name="Wang Q."/>
            <person name="Hallsworth Pepin K."/>
            <person name="Zhang X."/>
            <person name="Ozersky P."/>
            <person name="Wilson R.K."/>
            <person name="Sternberg P.W."/>
            <person name="Gasser R.B."/>
            <person name="Mitreva M."/>
        </authorList>
    </citation>
    <scope>NUCLEOTIDE SEQUENCE [LARGE SCALE GENOMIC DNA]</scope>
    <source>
        <strain evidence="3">HannoverDv2000</strain>
    </source>
</reference>
<accession>A0A0D8XF29</accession>
<dbReference type="AlphaFoldDB" id="A0A0D8XF29"/>
<proteinExistence type="predicted"/>
<name>A0A0D8XF29_DICVI</name>
<sequence length="124" mass="14319">MGYSNKFVLVLEIKAQWQHNKHNSIKATISSKIVAFKKILMRLDKTEKKSSEHIKNNVLMELVIASSLGLFIIWFMHYAKASQLIEKKSSEHIKNNVLMELVIASSLGLFIIWFMHYAKASQLK</sequence>
<feature type="transmembrane region" description="Helical" evidence="1">
    <location>
        <begin position="58"/>
        <end position="77"/>
    </location>
</feature>
<dbReference type="Proteomes" id="UP000053766">
    <property type="component" value="Unassembled WGS sequence"/>
</dbReference>
<organism evidence="2 3">
    <name type="scientific">Dictyocaulus viviparus</name>
    <name type="common">Bovine lungworm</name>
    <dbReference type="NCBI Taxonomy" id="29172"/>
    <lineage>
        <taxon>Eukaryota</taxon>
        <taxon>Metazoa</taxon>
        <taxon>Ecdysozoa</taxon>
        <taxon>Nematoda</taxon>
        <taxon>Chromadorea</taxon>
        <taxon>Rhabditida</taxon>
        <taxon>Rhabditina</taxon>
        <taxon>Rhabditomorpha</taxon>
        <taxon>Strongyloidea</taxon>
        <taxon>Metastrongylidae</taxon>
        <taxon>Dictyocaulus</taxon>
    </lineage>
</organism>
<keyword evidence="1" id="KW-0472">Membrane</keyword>
<keyword evidence="3" id="KW-1185">Reference proteome</keyword>
<evidence type="ECO:0000313" key="2">
    <source>
        <dbReference type="EMBL" id="KJH42294.1"/>
    </source>
</evidence>
<protein>
    <submittedName>
        <fullName evidence="2">Uncharacterized protein</fullName>
    </submittedName>
</protein>
<keyword evidence="1" id="KW-0812">Transmembrane</keyword>
<reference evidence="2 3" key="1">
    <citation type="submission" date="2013-11" db="EMBL/GenBank/DDBJ databases">
        <title>Draft genome of the bovine lungworm Dictyocaulus viviparus.</title>
        <authorList>
            <person name="Mitreva M."/>
        </authorList>
    </citation>
    <scope>NUCLEOTIDE SEQUENCE [LARGE SCALE GENOMIC DNA]</scope>
    <source>
        <strain evidence="2 3">HannoverDv2000</strain>
    </source>
</reference>
<gene>
    <name evidence="2" type="ORF">DICVIV_11713</name>
</gene>
<feature type="transmembrane region" description="Helical" evidence="1">
    <location>
        <begin position="97"/>
        <end position="118"/>
    </location>
</feature>
<evidence type="ECO:0000256" key="1">
    <source>
        <dbReference type="SAM" id="Phobius"/>
    </source>
</evidence>
<keyword evidence="1" id="KW-1133">Transmembrane helix</keyword>